<accession>A0A2T5GHF9</accession>
<comment type="caution">
    <text evidence="1">The sequence shown here is derived from an EMBL/GenBank/DDBJ whole genome shotgun (WGS) entry which is preliminary data.</text>
</comment>
<sequence length="111" mass="12199">MSKFLLPIAIGFVALLPHAGKAQDASFYDCQNDRIPIAIASMPLDKALAKFTSVTRCPVSIDTDRIRGRSTRSMKTARIKGRLTPEQALVRMLRNTPLNGRMIHGGFSVSN</sequence>
<proteinExistence type="predicted"/>
<dbReference type="Gene3D" id="3.55.50.30">
    <property type="match status" value="1"/>
</dbReference>
<evidence type="ECO:0000313" key="1">
    <source>
        <dbReference type="EMBL" id="PTQ58753.1"/>
    </source>
</evidence>
<dbReference type="Proteomes" id="UP000244189">
    <property type="component" value="Unassembled WGS sequence"/>
</dbReference>
<organism evidence="1 2">
    <name type="scientific">Sphingomonas aurantiaca</name>
    <dbReference type="NCBI Taxonomy" id="185949"/>
    <lineage>
        <taxon>Bacteria</taxon>
        <taxon>Pseudomonadati</taxon>
        <taxon>Pseudomonadota</taxon>
        <taxon>Alphaproteobacteria</taxon>
        <taxon>Sphingomonadales</taxon>
        <taxon>Sphingomonadaceae</taxon>
        <taxon>Sphingomonas</taxon>
    </lineage>
</organism>
<keyword evidence="2" id="KW-1185">Reference proteome</keyword>
<protein>
    <submittedName>
        <fullName evidence="1">Uncharacterized protein</fullName>
    </submittedName>
</protein>
<evidence type="ECO:0000313" key="2">
    <source>
        <dbReference type="Proteomes" id="UP000244189"/>
    </source>
</evidence>
<dbReference type="AlphaFoldDB" id="A0A2T5GHF9"/>
<dbReference type="RefSeq" id="WP_107959521.1">
    <property type="nucleotide sequence ID" value="NZ_QAOG01000007.1"/>
</dbReference>
<gene>
    <name evidence="1" type="ORF">C8J26_3623</name>
</gene>
<name>A0A2T5GHF9_9SPHN</name>
<dbReference type="EMBL" id="QAOG01000007">
    <property type="protein sequence ID" value="PTQ58753.1"/>
    <property type="molecule type" value="Genomic_DNA"/>
</dbReference>
<reference evidence="1 2" key="1">
    <citation type="submission" date="2018-04" db="EMBL/GenBank/DDBJ databases">
        <title>Genomic Encyclopedia of Type Strains, Phase III (KMG-III): the genomes of soil and plant-associated and newly described type strains.</title>
        <authorList>
            <person name="Whitman W."/>
        </authorList>
    </citation>
    <scope>NUCLEOTIDE SEQUENCE [LARGE SCALE GENOMIC DNA]</scope>
    <source>
        <strain evidence="1 2">MA101b</strain>
    </source>
</reference>